<dbReference type="InterPro" id="IPR013041">
    <property type="entry name" value="Clathrin_app_Ig-like_sf"/>
</dbReference>
<evidence type="ECO:0000313" key="16">
    <source>
        <dbReference type="Proteomes" id="UP000241890"/>
    </source>
</evidence>
<evidence type="ECO:0000256" key="5">
    <source>
        <dbReference type="ARBA" id="ARBA00022692"/>
    </source>
</evidence>
<dbReference type="GO" id="GO:0016192">
    <property type="term" value="P:vesicle-mediated transport"/>
    <property type="evidence" value="ECO:0007669"/>
    <property type="project" value="InterPro"/>
</dbReference>
<keyword evidence="7 12" id="KW-1133">Transmembrane helix</keyword>
<evidence type="ECO:0000259" key="13">
    <source>
        <dbReference type="PROSITE" id="PS50002"/>
    </source>
</evidence>
<dbReference type="Pfam" id="PF01794">
    <property type="entry name" value="Ferric_reduct"/>
    <property type="match status" value="1"/>
</dbReference>
<name>A0A2R5GA38_9STRA</name>
<evidence type="ECO:0000256" key="1">
    <source>
        <dbReference type="ARBA" id="ARBA00004141"/>
    </source>
</evidence>
<dbReference type="PROSITE" id="PS51384">
    <property type="entry name" value="FAD_FR"/>
    <property type="match status" value="1"/>
</dbReference>
<dbReference type="Gene3D" id="3.40.50.80">
    <property type="entry name" value="Nucleotide-binding domain of ferredoxin-NADP reductase (FNR) module"/>
    <property type="match status" value="1"/>
</dbReference>
<keyword evidence="3 10" id="KW-0728">SH3 domain</keyword>
<dbReference type="Pfam" id="PF14604">
    <property type="entry name" value="SH3_9"/>
    <property type="match status" value="1"/>
</dbReference>
<evidence type="ECO:0000259" key="14">
    <source>
        <dbReference type="PROSITE" id="PS51384"/>
    </source>
</evidence>
<dbReference type="InterPro" id="IPR017938">
    <property type="entry name" value="Riboflavin_synthase-like_b-brl"/>
</dbReference>
<feature type="transmembrane region" description="Helical" evidence="12">
    <location>
        <begin position="1416"/>
        <end position="1437"/>
    </location>
</feature>
<feature type="transmembrane region" description="Helical" evidence="12">
    <location>
        <begin position="1328"/>
        <end position="1352"/>
    </location>
</feature>
<dbReference type="Gene3D" id="2.30.30.40">
    <property type="entry name" value="SH3 Domains"/>
    <property type="match status" value="1"/>
</dbReference>
<dbReference type="InterPro" id="IPR013121">
    <property type="entry name" value="Fe_red_NAD-bd_6"/>
</dbReference>
<evidence type="ECO:0000256" key="2">
    <source>
        <dbReference type="ARBA" id="ARBA00004308"/>
    </source>
</evidence>
<dbReference type="InterPro" id="IPR050840">
    <property type="entry name" value="Adaptor_Complx_Large_Subunit"/>
</dbReference>
<dbReference type="SMART" id="SM00326">
    <property type="entry name" value="SH3"/>
    <property type="match status" value="1"/>
</dbReference>
<evidence type="ECO:0000256" key="11">
    <source>
        <dbReference type="SAM" id="MobiDB-lite"/>
    </source>
</evidence>
<comment type="caution">
    <text evidence="15">The sequence shown here is derived from an EMBL/GenBank/DDBJ whole genome shotgun (WGS) entry which is preliminary data.</text>
</comment>
<dbReference type="Gene3D" id="1.25.10.10">
    <property type="entry name" value="Leucine-rich Repeat Variant"/>
    <property type="match status" value="1"/>
</dbReference>
<evidence type="ECO:0000256" key="9">
    <source>
        <dbReference type="ARBA" id="ARBA00023136"/>
    </source>
</evidence>
<evidence type="ECO:0000256" key="12">
    <source>
        <dbReference type="SAM" id="Phobius"/>
    </source>
</evidence>
<keyword evidence="6" id="KW-0653">Protein transport</keyword>
<evidence type="ECO:0000256" key="10">
    <source>
        <dbReference type="PROSITE-ProRule" id="PRU00192"/>
    </source>
</evidence>
<reference evidence="15 16" key="1">
    <citation type="submission" date="2017-12" db="EMBL/GenBank/DDBJ databases">
        <title>Sequencing, de novo assembly and annotation of complete genome of a new Thraustochytrid species, strain FCC1311.</title>
        <authorList>
            <person name="Sedici K."/>
            <person name="Godart F."/>
            <person name="Aiese Cigliano R."/>
            <person name="Sanseverino W."/>
            <person name="Barakat M."/>
            <person name="Ortet P."/>
            <person name="Marechal E."/>
            <person name="Cagnac O."/>
            <person name="Amato A."/>
        </authorList>
    </citation>
    <scope>NUCLEOTIDE SEQUENCE [LARGE SCALE GENOMIC DNA]</scope>
</reference>
<proteinExistence type="predicted"/>
<feature type="region of interest" description="Disordered" evidence="11">
    <location>
        <begin position="637"/>
        <end position="662"/>
    </location>
</feature>
<dbReference type="GO" id="GO:0030117">
    <property type="term" value="C:membrane coat"/>
    <property type="evidence" value="ECO:0007669"/>
    <property type="project" value="InterPro"/>
</dbReference>
<dbReference type="Gene3D" id="2.40.30.10">
    <property type="entry name" value="Translation factors"/>
    <property type="match status" value="1"/>
</dbReference>
<gene>
    <name evidence="15" type="ORF">FCC1311_041102</name>
</gene>
<dbReference type="PROSITE" id="PS50002">
    <property type="entry name" value="SH3"/>
    <property type="match status" value="1"/>
</dbReference>
<feature type="transmembrane region" description="Helical" evidence="12">
    <location>
        <begin position="1227"/>
        <end position="1259"/>
    </location>
</feature>
<dbReference type="GO" id="GO:0016491">
    <property type="term" value="F:oxidoreductase activity"/>
    <property type="evidence" value="ECO:0007669"/>
    <property type="project" value="UniProtKB-KW"/>
</dbReference>
<evidence type="ECO:0000256" key="3">
    <source>
        <dbReference type="ARBA" id="ARBA00022443"/>
    </source>
</evidence>
<keyword evidence="5 12" id="KW-0812">Transmembrane</keyword>
<evidence type="ECO:0000256" key="7">
    <source>
        <dbReference type="ARBA" id="ARBA00022989"/>
    </source>
</evidence>
<dbReference type="InterPro" id="IPR016024">
    <property type="entry name" value="ARM-type_fold"/>
</dbReference>
<keyword evidence="16" id="KW-1185">Reference proteome</keyword>
<dbReference type="PANTHER" id="PTHR22780">
    <property type="entry name" value="ADAPTIN, ALPHA/GAMMA/EPSILON"/>
    <property type="match status" value="1"/>
</dbReference>
<feature type="transmembrane region" description="Helical" evidence="12">
    <location>
        <begin position="1188"/>
        <end position="1207"/>
    </location>
</feature>
<feature type="domain" description="SH3" evidence="13">
    <location>
        <begin position="1016"/>
        <end position="1076"/>
    </location>
</feature>
<dbReference type="InterPro" id="IPR017927">
    <property type="entry name" value="FAD-bd_FR_type"/>
</dbReference>
<organism evidence="15 16">
    <name type="scientific">Hondaea fermentalgiana</name>
    <dbReference type="NCBI Taxonomy" id="2315210"/>
    <lineage>
        <taxon>Eukaryota</taxon>
        <taxon>Sar</taxon>
        <taxon>Stramenopiles</taxon>
        <taxon>Bigyra</taxon>
        <taxon>Labyrinthulomycetes</taxon>
        <taxon>Thraustochytrida</taxon>
        <taxon>Thraustochytriidae</taxon>
        <taxon>Hondaea</taxon>
    </lineage>
</organism>
<dbReference type="InterPro" id="IPR001452">
    <property type="entry name" value="SH3_domain"/>
</dbReference>
<accession>A0A2R5GA38</accession>
<dbReference type="CDD" id="cd06186">
    <property type="entry name" value="NOX_Duox_like_FAD_NADP"/>
    <property type="match status" value="1"/>
</dbReference>
<evidence type="ECO:0000256" key="4">
    <source>
        <dbReference type="ARBA" id="ARBA00022448"/>
    </source>
</evidence>
<dbReference type="Proteomes" id="UP000241890">
    <property type="component" value="Unassembled WGS sequence"/>
</dbReference>
<dbReference type="SMART" id="SM00809">
    <property type="entry name" value="Alpha_adaptinC2"/>
    <property type="match status" value="1"/>
</dbReference>
<dbReference type="InParanoid" id="A0A2R5GA38"/>
<dbReference type="InterPro" id="IPR013112">
    <property type="entry name" value="FAD-bd_8"/>
</dbReference>
<dbReference type="Pfam" id="PF02883">
    <property type="entry name" value="Alpha_adaptinC2"/>
    <property type="match status" value="1"/>
</dbReference>
<keyword evidence="9 12" id="KW-0472">Membrane</keyword>
<dbReference type="InterPro" id="IPR013130">
    <property type="entry name" value="Fe3_Rdtase_TM_dom"/>
</dbReference>
<dbReference type="SUPFAM" id="SSF63380">
    <property type="entry name" value="Riboflavin synthase domain-like"/>
    <property type="match status" value="1"/>
</dbReference>
<protein>
    <submittedName>
        <fullName evidence="15">AP-2 complex subunit alpha-1</fullName>
    </submittedName>
</protein>
<dbReference type="SUPFAM" id="SSF48371">
    <property type="entry name" value="ARM repeat"/>
    <property type="match status" value="1"/>
</dbReference>
<dbReference type="SUPFAM" id="SSF50044">
    <property type="entry name" value="SH3-domain"/>
    <property type="match status" value="1"/>
</dbReference>
<dbReference type="EMBL" id="BEYU01000037">
    <property type="protein sequence ID" value="GBG27887.1"/>
    <property type="molecule type" value="Genomic_DNA"/>
</dbReference>
<feature type="compositionally biased region" description="Low complexity" evidence="11">
    <location>
        <begin position="637"/>
        <end position="648"/>
    </location>
</feature>
<dbReference type="InterPro" id="IPR039261">
    <property type="entry name" value="FNR_nucleotide-bd"/>
</dbReference>
<dbReference type="InterPro" id="IPR002553">
    <property type="entry name" value="Clathrin/coatomer_adapt-like_N"/>
</dbReference>
<evidence type="ECO:0000313" key="15">
    <source>
        <dbReference type="EMBL" id="GBG27887.1"/>
    </source>
</evidence>
<dbReference type="OrthoDB" id="413467at2759"/>
<dbReference type="Pfam" id="PF01602">
    <property type="entry name" value="Adaptin_N"/>
    <property type="match status" value="1"/>
</dbReference>
<evidence type="ECO:0000256" key="6">
    <source>
        <dbReference type="ARBA" id="ARBA00022927"/>
    </source>
</evidence>
<dbReference type="GO" id="GO:0012505">
    <property type="term" value="C:endomembrane system"/>
    <property type="evidence" value="ECO:0007669"/>
    <property type="project" value="UniProtKB-SubCell"/>
</dbReference>
<feature type="transmembrane region" description="Helical" evidence="12">
    <location>
        <begin position="1280"/>
        <end position="1308"/>
    </location>
</feature>
<feature type="domain" description="FAD-binding FR-type" evidence="14">
    <location>
        <begin position="1480"/>
        <end position="1636"/>
    </location>
</feature>
<dbReference type="Pfam" id="PF08030">
    <property type="entry name" value="NAD_binding_6"/>
    <property type="match status" value="1"/>
</dbReference>
<feature type="region of interest" description="Disordered" evidence="11">
    <location>
        <begin position="939"/>
        <end position="958"/>
    </location>
</feature>
<dbReference type="InterPro" id="IPR036028">
    <property type="entry name" value="SH3-like_dom_sf"/>
</dbReference>
<dbReference type="Pfam" id="PF08022">
    <property type="entry name" value="FAD_binding_8"/>
    <property type="match status" value="1"/>
</dbReference>
<evidence type="ECO:0000256" key="8">
    <source>
        <dbReference type="ARBA" id="ARBA00023002"/>
    </source>
</evidence>
<keyword evidence="8" id="KW-0560">Oxidoreductase</keyword>
<dbReference type="InterPro" id="IPR011989">
    <property type="entry name" value="ARM-like"/>
</dbReference>
<sequence>MTTKRGLRKFVNDVRQCTSQEAERSRVRKELANVRSKFSGSKQLKSYDRKKYVWKLVYIHMLGYEVEFGHVEAVKLASSSNAAEKQVGYLALSTLIGSDAELARLAINTVRNDLQSDKTFDQILALHFCGNIGGPELASALGPDVLRLVSNDGTPAPVRKKAALCAASLARFEPDLLDAESVVSFALPCLEQSFELGLTLAMLGILSSTPDPDGALQDSVPVVIKLLERLVLIADVPSGYLYHGVPCPILQVQALQYLQRFDFPSHAEHGPTLVRILQVLVKFSDAGTTVVKASALHSVRTEAVNLVLHYGARAHPDLLQSTISLLARLIVLKDPNVRYLGLAGMARLAQMANREGMARALINVREHQEVILASLEVKDDSIRKRCLDLVFAMCDASNAQTIVERLLKYLGTASYAIKPEMVLKIAILAERFAEDKIWYIDTVMHLIETAGDFVSDDIWHRAVQVVTNTREVQQAAAEAALRTLQAPHVHECGIKFCAYLLGEFGNILVERSGVSVPLLFEEINQHFGTASNSTRCILLHAYAKLALMYPSDLGEEVNLLMDAYRDSSDLELQQRACEYFALASLDVVSQGRVLEPMPEFSQEQLAAEIRGVRTGANRSAASPGVAVSLKQSSATATDASSAVPSPASSAPPLPQAQGAESAADAEDAIGDLLNLGDDDYTVTAPSVRLAKDVSLELYRKALVQPRGLLHEDAIVQVGVQHQYQGSSGKVMLFLGNKTSLPCQEVICTVLGNANLNVQASIVDPVIPPHAQTRQQLLVTCMVPFERPLDIKLSYSFNGLLYFVDLRLPTAITSFAQPVKFSDQDFSAKWTSLGDGAQDTTSLTTLGLNDIDHAVSVLESLHLAAWKPSEGQSISAACTIETATMNPKTQKPAAVGCLYKMNHQKVTIPDEQEDEGNGFQEEWYMAIDKATNKPYYYNSSGDMSQTPPPGFRRPSEQEQRRVAARKTSWFGQRPSLKLEPDEEEGGFAAQISDVRARGMSMVQRLNPFAPELGIGEKRGTVLRALYGHVARFEDELTVRPGQTLVGIEVVEGGAWWLAELNGKRGHIPANYVEVVERDNQGRVQKDRDYGASPSGWFQAQAQAAPDRPPKPARLAAKQVPRGLNAQLKDEKRASNSNPIKWLYLCHTWGYAFAIFAIVTGALAFLWYSEASKEIGSTRKKQLLGTDRSWTAPAVVGIGAASLAFEYVFGLRRHNGDGLPEVPLRTIMYLGMSVPCFTSYATMITGLIGCVTAALNFVAFYNNEEGSGKTQRFVPKVSWSKMLTWTYTEGLIMFAFVAINAGLFVARYYLEESSRQECERSTLNTECISAFAPFAKAFGTSLDFTCALVFFPVLRAALNRISKIEVAPNKTLAVVIPIKKSIAFHKVIAYSIFIGSLGHVGFHYFNFAIAPGPSIDRFGAIALWTGGAVTFGMVIVFCAAHSSVRRSNFEAFWWSHHVFLLVIPLLLAHGPKVWYLGVVAFPAYALDRIIRTRRVSHKFYVDAVSYVHPVLKLQFFPERLDLFKFQAGQFLHLIVPYVSENESHPFTISSSWGDLEREGFVSVHIRIQAKGSWTYNVMKYFRLLAGAGELTSDGRPTSFEKFFTHFDSSGVVQRGLHVGPDGKPLIRVDGPHSAPAQVYSVYQDVMVVGSGIGLTPAAAILSAVTKYKWRKGFSPETLRLYWIVRHNEVESFDWFVETLVTVSQRVLADRRAGAITQNHRLQINIYVTSVPSTTQVRRVTDPGVSRGPPRPSRPPKGGSFDNVVDEYLGFDVASLKALLSKPTVAAREQADLQFSHYGEVHVPNRQGDIWVWNGRPDWDNIFQVNRDSRAEGVPEIGVTFCGAPGVARALKDSCGRYTGPECRFTLNQEVF</sequence>
<dbReference type="GO" id="GO:0006886">
    <property type="term" value="P:intracellular protein transport"/>
    <property type="evidence" value="ECO:0007669"/>
    <property type="project" value="InterPro"/>
</dbReference>
<feature type="transmembrane region" description="Helical" evidence="12">
    <location>
        <begin position="1147"/>
        <end position="1167"/>
    </location>
</feature>
<dbReference type="InterPro" id="IPR008152">
    <property type="entry name" value="Clathrin_a/b/g-adaptin_app_Ig"/>
</dbReference>
<keyword evidence="4" id="KW-0813">Transport</keyword>
<dbReference type="Gene3D" id="2.60.40.1230">
    <property type="match status" value="1"/>
</dbReference>
<dbReference type="SUPFAM" id="SSF49348">
    <property type="entry name" value="Clathrin adaptor appendage domain"/>
    <property type="match status" value="1"/>
</dbReference>
<feature type="region of interest" description="Disordered" evidence="11">
    <location>
        <begin position="1732"/>
        <end position="1756"/>
    </location>
</feature>
<feature type="transmembrane region" description="Helical" evidence="12">
    <location>
        <begin position="1385"/>
        <end position="1404"/>
    </location>
</feature>
<comment type="subcellular location">
    <subcellularLocation>
        <location evidence="2">Endomembrane system</location>
    </subcellularLocation>
    <subcellularLocation>
        <location evidence="1">Membrane</location>
        <topology evidence="1">Multi-pass membrane protein</topology>
    </subcellularLocation>
</comment>